<dbReference type="PROSITE" id="PS50850">
    <property type="entry name" value="MFS"/>
    <property type="match status" value="1"/>
</dbReference>
<dbReference type="InterPro" id="IPR052524">
    <property type="entry name" value="MFS_Cyanate_Porter"/>
</dbReference>
<dbReference type="STRING" id="145458.APU90_09760"/>
<dbReference type="GO" id="GO:0022857">
    <property type="term" value="F:transmembrane transporter activity"/>
    <property type="evidence" value="ECO:0007669"/>
    <property type="project" value="InterPro"/>
</dbReference>
<feature type="transmembrane region" description="Helical" evidence="5">
    <location>
        <begin position="315"/>
        <end position="338"/>
    </location>
</feature>
<organism evidence="7 8">
    <name type="scientific">Rathayibacter toxicus</name>
    <dbReference type="NCBI Taxonomy" id="145458"/>
    <lineage>
        <taxon>Bacteria</taxon>
        <taxon>Bacillati</taxon>
        <taxon>Actinomycetota</taxon>
        <taxon>Actinomycetes</taxon>
        <taxon>Micrococcales</taxon>
        <taxon>Microbacteriaceae</taxon>
        <taxon>Rathayibacter</taxon>
    </lineage>
</organism>
<keyword evidence="2 5" id="KW-0812">Transmembrane</keyword>
<feature type="transmembrane region" description="Helical" evidence="5">
    <location>
        <begin position="263"/>
        <end position="284"/>
    </location>
</feature>
<evidence type="ECO:0000313" key="8">
    <source>
        <dbReference type="Proteomes" id="UP000052979"/>
    </source>
</evidence>
<feature type="transmembrane region" description="Helical" evidence="5">
    <location>
        <begin position="145"/>
        <end position="171"/>
    </location>
</feature>
<dbReference type="EMBL" id="LBFI01000057">
    <property type="protein sequence ID" value="KKM44281.1"/>
    <property type="molecule type" value="Genomic_DNA"/>
</dbReference>
<keyword evidence="3 5" id="KW-1133">Transmembrane helix</keyword>
<evidence type="ECO:0000256" key="2">
    <source>
        <dbReference type="ARBA" id="ARBA00022692"/>
    </source>
</evidence>
<gene>
    <name evidence="7" type="ORF">VT73_10265</name>
</gene>
<evidence type="ECO:0000256" key="1">
    <source>
        <dbReference type="ARBA" id="ARBA00004651"/>
    </source>
</evidence>
<accession>A0A0U1PQT2</accession>
<evidence type="ECO:0000313" key="7">
    <source>
        <dbReference type="EMBL" id="KKM44281.1"/>
    </source>
</evidence>
<feature type="transmembrane region" description="Helical" evidence="5">
    <location>
        <begin position="291"/>
        <end position="309"/>
    </location>
</feature>
<feature type="transmembrane region" description="Helical" evidence="5">
    <location>
        <begin position="177"/>
        <end position="201"/>
    </location>
</feature>
<evidence type="ECO:0000256" key="5">
    <source>
        <dbReference type="SAM" id="Phobius"/>
    </source>
</evidence>
<feature type="transmembrane region" description="Helical" evidence="5">
    <location>
        <begin position="221"/>
        <end position="243"/>
    </location>
</feature>
<proteinExistence type="predicted"/>
<dbReference type="PATRIC" id="fig|145458.8.peg.2334"/>
<dbReference type="PANTHER" id="PTHR23523">
    <property type="match status" value="1"/>
</dbReference>
<dbReference type="eggNOG" id="COG2807">
    <property type="taxonomic scope" value="Bacteria"/>
</dbReference>
<feature type="domain" description="Major facilitator superfamily (MFS) profile" evidence="6">
    <location>
        <begin position="20"/>
        <end position="406"/>
    </location>
</feature>
<dbReference type="InterPro" id="IPR036259">
    <property type="entry name" value="MFS_trans_sf"/>
</dbReference>
<dbReference type="Gene3D" id="1.20.1250.20">
    <property type="entry name" value="MFS general substrate transporter like domains"/>
    <property type="match status" value="2"/>
</dbReference>
<feature type="transmembrane region" description="Helical" evidence="5">
    <location>
        <begin position="20"/>
        <end position="44"/>
    </location>
</feature>
<dbReference type="PANTHER" id="PTHR23523:SF2">
    <property type="entry name" value="2-NITROIMIDAZOLE TRANSPORTER"/>
    <property type="match status" value="1"/>
</dbReference>
<feature type="transmembrane region" description="Helical" evidence="5">
    <location>
        <begin position="379"/>
        <end position="402"/>
    </location>
</feature>
<feature type="transmembrane region" description="Helical" evidence="5">
    <location>
        <begin position="56"/>
        <end position="80"/>
    </location>
</feature>
<name>A0A0U1PQT2_9MICO</name>
<dbReference type="AlphaFoldDB" id="A0A0U1PQT2"/>
<feature type="transmembrane region" description="Helical" evidence="5">
    <location>
        <begin position="110"/>
        <end position="133"/>
    </location>
</feature>
<dbReference type="Proteomes" id="UP000052979">
    <property type="component" value="Unassembled WGS sequence"/>
</dbReference>
<keyword evidence="4 5" id="KW-0472">Membrane</keyword>
<evidence type="ECO:0000256" key="4">
    <source>
        <dbReference type="ARBA" id="ARBA00023136"/>
    </source>
</evidence>
<protein>
    <recommendedName>
        <fullName evidence="6">Major facilitator superfamily (MFS) profile domain-containing protein</fullName>
    </recommendedName>
</protein>
<dbReference type="SUPFAM" id="SSF103473">
    <property type="entry name" value="MFS general substrate transporter"/>
    <property type="match status" value="1"/>
</dbReference>
<feature type="transmembrane region" description="Helical" evidence="5">
    <location>
        <begin position="87"/>
        <end position="104"/>
    </location>
</feature>
<evidence type="ECO:0000256" key="3">
    <source>
        <dbReference type="ARBA" id="ARBA00022989"/>
    </source>
</evidence>
<comment type="caution">
    <text evidence="7">The sequence shown here is derived from an EMBL/GenBank/DDBJ whole genome shotgun (WGS) entry which is preliminary data.</text>
</comment>
<keyword evidence="8" id="KW-1185">Reference proteome</keyword>
<feature type="transmembrane region" description="Helical" evidence="5">
    <location>
        <begin position="350"/>
        <end position="373"/>
    </location>
</feature>
<evidence type="ECO:0000259" key="6">
    <source>
        <dbReference type="PROSITE" id="PS50850"/>
    </source>
</evidence>
<dbReference type="GO" id="GO:0005886">
    <property type="term" value="C:plasma membrane"/>
    <property type="evidence" value="ECO:0007669"/>
    <property type="project" value="UniProtKB-SubCell"/>
</dbReference>
<reference evidence="7 8" key="1">
    <citation type="submission" date="2015-04" db="EMBL/GenBank/DDBJ databases">
        <title>Draft genome sequence of Rathayibacter toxicus strain FH-142 (AKA 70134 or CS 32), a Western Australian isolate.</title>
        <authorList>
            <consortium name="Consortium for Microbial Forensics and Genomics (microFORGE)"/>
            <person name="Knight B.M."/>
            <person name="Roberts D.P."/>
            <person name="Lin D."/>
            <person name="Hari K."/>
            <person name="Fletcher J."/>
            <person name="Melcher U."/>
            <person name="Blagden T."/>
            <person name="Luster D.G."/>
            <person name="Sechler A.J."/>
            <person name="Schneider W.L."/>
            <person name="Winegar R.A."/>
        </authorList>
    </citation>
    <scope>NUCLEOTIDE SEQUENCE [LARGE SCALE GENOMIC DNA]</scope>
    <source>
        <strain evidence="7 8">FH142</strain>
    </source>
</reference>
<comment type="subcellular location">
    <subcellularLocation>
        <location evidence="1">Cell membrane</location>
        <topology evidence="1">Multi-pass membrane protein</topology>
    </subcellularLocation>
</comment>
<dbReference type="Pfam" id="PF07690">
    <property type="entry name" value="MFS_1"/>
    <property type="match status" value="1"/>
</dbReference>
<sequence length="415" mass="42768">MSPRQPPESGLTLSRRSAPWLFIVAVALVAVVLRGPIVAVAPVIDTLRSDLMLSSGQAGILTSIPVLCFALATPLALVVIRGVGPDAAVTVTVVGVALGAILRSSGDVGAVIVGTIVIGVFITIGNVVVPVVIRRDVRPERVDITTGVYSAALNIGSTITSLGTAPLAVVLGWRGALLVWVGLNGLAVLGWVIAVGPTQALRPRPPAPRTVQVHAAPEPRIWRSFTVLALALCFAGQAFSYYGVTAWLPSLLVNLNGFTLAQAGASSSVFQLTAVVGALGAPILVKRLGPLGSILVVGVLWCTVPLGLLLSPQVWPIWCGLGGVAQGGGFTTVFVLVVRLARSNKHASRLSATVQGLGYAVAATAPTVIGFMHDISGGWTVPLLTVLLATCSFLLFGTLTAVRQARPGSPRRLSS</sequence>
<dbReference type="InterPro" id="IPR020846">
    <property type="entry name" value="MFS_dom"/>
</dbReference>
<dbReference type="InterPro" id="IPR011701">
    <property type="entry name" value="MFS"/>
</dbReference>